<accession>A0ABU8EXA4</accession>
<gene>
    <name evidence="6" type="ORF">WAE96_16945</name>
</gene>
<evidence type="ECO:0000256" key="1">
    <source>
        <dbReference type="ARBA" id="ARBA00005495"/>
    </source>
</evidence>
<dbReference type="Gene3D" id="3.90.1590.10">
    <property type="entry name" value="glutathione-dependent formaldehyde- activating enzyme (gfa)"/>
    <property type="match status" value="1"/>
</dbReference>
<keyword evidence="3" id="KW-0862">Zinc</keyword>
<dbReference type="InterPro" id="IPR011057">
    <property type="entry name" value="Mss4-like_sf"/>
</dbReference>
<sequence>MIKGACNCNAVQFEITRDVKDIYMCHCSICRKATGTNGIGVLVVANADFKWQSGAEHIATWKKPNSDWQTWFCAVCGSKLPGDNDSERKFIPVGLITHGAEQFKVRHHIWVNSKAPWDEIGDDGLQHPNAYGTANSND</sequence>
<keyword evidence="7" id="KW-1185">Reference proteome</keyword>
<protein>
    <submittedName>
        <fullName evidence="6">GFA family protein</fullName>
    </submittedName>
</protein>
<evidence type="ECO:0000256" key="4">
    <source>
        <dbReference type="ARBA" id="ARBA00023239"/>
    </source>
</evidence>
<evidence type="ECO:0000313" key="6">
    <source>
        <dbReference type="EMBL" id="MEI4551365.1"/>
    </source>
</evidence>
<dbReference type="PANTHER" id="PTHR33337">
    <property type="entry name" value="GFA DOMAIN-CONTAINING PROTEIN"/>
    <property type="match status" value="1"/>
</dbReference>
<evidence type="ECO:0000256" key="2">
    <source>
        <dbReference type="ARBA" id="ARBA00022723"/>
    </source>
</evidence>
<dbReference type="PROSITE" id="PS51891">
    <property type="entry name" value="CENP_V_GFA"/>
    <property type="match status" value="1"/>
</dbReference>
<dbReference type="PANTHER" id="PTHR33337:SF40">
    <property type="entry name" value="CENP-V_GFA DOMAIN-CONTAINING PROTEIN-RELATED"/>
    <property type="match status" value="1"/>
</dbReference>
<dbReference type="InterPro" id="IPR006913">
    <property type="entry name" value="CENP-V/GFA"/>
</dbReference>
<comment type="similarity">
    <text evidence="1">Belongs to the Gfa family.</text>
</comment>
<evidence type="ECO:0000313" key="7">
    <source>
        <dbReference type="Proteomes" id="UP001382455"/>
    </source>
</evidence>
<dbReference type="RefSeq" id="WP_336436353.1">
    <property type="nucleotide sequence ID" value="NZ_JBAWKS010000002.1"/>
</dbReference>
<organism evidence="6 7">
    <name type="scientific">Pseudoalteromonas spongiae</name>
    <dbReference type="NCBI Taxonomy" id="298657"/>
    <lineage>
        <taxon>Bacteria</taxon>
        <taxon>Pseudomonadati</taxon>
        <taxon>Pseudomonadota</taxon>
        <taxon>Gammaproteobacteria</taxon>
        <taxon>Alteromonadales</taxon>
        <taxon>Pseudoalteromonadaceae</taxon>
        <taxon>Pseudoalteromonas</taxon>
    </lineage>
</organism>
<reference evidence="6 7" key="1">
    <citation type="submission" date="2023-12" db="EMBL/GenBank/DDBJ databases">
        <title>Friends and Foes: Symbiotic and Algicidal bacterial influence on Karenia brevis blooms.</title>
        <authorList>
            <person name="Fei C."/>
            <person name="Mohamed A.R."/>
            <person name="Booker A."/>
            <person name="Arshad M."/>
            <person name="Klass S."/>
            <person name="Ahn S."/>
            <person name="Gilbert P.M."/>
            <person name="Heil C.A."/>
            <person name="Martinez J.M."/>
            <person name="Amin S.A."/>
        </authorList>
    </citation>
    <scope>NUCLEOTIDE SEQUENCE [LARGE SCALE GENOMIC DNA]</scope>
    <source>
        <strain evidence="6 7">CE15</strain>
    </source>
</reference>
<evidence type="ECO:0000259" key="5">
    <source>
        <dbReference type="PROSITE" id="PS51891"/>
    </source>
</evidence>
<keyword evidence="2" id="KW-0479">Metal-binding</keyword>
<feature type="domain" description="CENP-V/GFA" evidence="5">
    <location>
        <begin position="2"/>
        <end position="118"/>
    </location>
</feature>
<evidence type="ECO:0000256" key="3">
    <source>
        <dbReference type="ARBA" id="ARBA00022833"/>
    </source>
</evidence>
<comment type="caution">
    <text evidence="6">The sequence shown here is derived from an EMBL/GenBank/DDBJ whole genome shotgun (WGS) entry which is preliminary data.</text>
</comment>
<name>A0ABU8EXA4_9GAMM</name>
<dbReference type="Proteomes" id="UP001382455">
    <property type="component" value="Unassembled WGS sequence"/>
</dbReference>
<keyword evidence="4" id="KW-0456">Lyase</keyword>
<dbReference type="EMBL" id="JBAWKS010000002">
    <property type="protein sequence ID" value="MEI4551365.1"/>
    <property type="molecule type" value="Genomic_DNA"/>
</dbReference>
<proteinExistence type="inferred from homology"/>
<dbReference type="SUPFAM" id="SSF51316">
    <property type="entry name" value="Mss4-like"/>
    <property type="match status" value="1"/>
</dbReference>
<dbReference type="Pfam" id="PF04828">
    <property type="entry name" value="GFA"/>
    <property type="match status" value="1"/>
</dbReference>